<protein>
    <submittedName>
        <fullName evidence="6">Bifunctional metallophosphatase/5'-nucleotidase</fullName>
    </submittedName>
</protein>
<dbReference type="Pfam" id="PF00149">
    <property type="entry name" value="Metallophos"/>
    <property type="match status" value="1"/>
</dbReference>
<sequence length="510" mass="55807">MRSRFCYGLSALLLNVIVAGCSSGHNGNDTDHLVILHTNDTHSSIDPDSKDMGGIARRKVIIDSVRDSRCNVMLVDAGDAVQGSLYFTIFGGEVERVLMNRLNYDIRILGNHEFDRGMERLAQEWGKVNATRLSTNYDLTGSALDGLFVPSVIKDISGHKIGFIGLNLDPSGIIAEENCTGVKYHDALQRANEEAAKLRENGAEMVIAVSHLGYNTTTGVDDLDIAAGSRDIDIIIGGHSHTAIDPASPDSPKWRVANADGDTITVVQTGSRGSAVGELDINLSTLDVTPKLIKIDNRLDRRIDKDFAELITPYRVKVDSLRAFRIGETSHEFERTSTRMLNLFSDFVRTRGAEICGKPVDLSIMNKGGIRNTLPKGVITKGEIIDIAPFENRIVVLDISGADLLENIGIMVGQDGQGVSSNVSVVYDPETHAINRATIDGSPIDPARRYRLATIDYLAAGNDYMTPLKRATILARSKEILYETLIDYIENGKINNLLSHPDDNERMTSK</sequence>
<organism evidence="6 7">
    <name type="scientific">Duncaniella freteri</name>
    <dbReference type="NCBI Taxonomy" id="2530391"/>
    <lineage>
        <taxon>Bacteria</taxon>
        <taxon>Pseudomonadati</taxon>
        <taxon>Bacteroidota</taxon>
        <taxon>Bacteroidia</taxon>
        <taxon>Bacteroidales</taxon>
        <taxon>Muribaculaceae</taxon>
        <taxon>Duncaniella</taxon>
    </lineage>
</organism>
<feature type="signal peptide" evidence="3">
    <location>
        <begin position="1"/>
        <end position="24"/>
    </location>
</feature>
<dbReference type="Gene3D" id="3.90.780.10">
    <property type="entry name" value="5'-Nucleotidase, C-terminal domain"/>
    <property type="match status" value="1"/>
</dbReference>
<dbReference type="RefSeq" id="WP_135469926.1">
    <property type="nucleotide sequence ID" value="NZ_CASJDB010000035.1"/>
</dbReference>
<evidence type="ECO:0000259" key="4">
    <source>
        <dbReference type="Pfam" id="PF00149"/>
    </source>
</evidence>
<proteinExistence type="inferred from homology"/>
<keyword evidence="3" id="KW-0547">Nucleotide-binding</keyword>
<dbReference type="GO" id="GO:0046872">
    <property type="term" value="F:metal ion binding"/>
    <property type="evidence" value="ECO:0007669"/>
    <property type="project" value="InterPro"/>
</dbReference>
<gene>
    <name evidence="6" type="ORF">EZ315_01225</name>
</gene>
<dbReference type="PANTHER" id="PTHR11575:SF24">
    <property type="entry name" value="5'-NUCLEOTIDASE"/>
    <property type="match status" value="1"/>
</dbReference>
<dbReference type="PROSITE" id="PS00786">
    <property type="entry name" value="5_NUCLEOTIDASE_2"/>
    <property type="match status" value="1"/>
</dbReference>
<dbReference type="Proteomes" id="UP000297635">
    <property type="component" value="Unassembled WGS sequence"/>
</dbReference>
<evidence type="ECO:0000256" key="2">
    <source>
        <dbReference type="ARBA" id="ARBA00022729"/>
    </source>
</evidence>
<dbReference type="GO" id="GO:0000166">
    <property type="term" value="F:nucleotide binding"/>
    <property type="evidence" value="ECO:0007669"/>
    <property type="project" value="UniProtKB-KW"/>
</dbReference>
<dbReference type="SUPFAM" id="SSF55816">
    <property type="entry name" value="5'-nucleotidase (syn. UDP-sugar hydrolase), C-terminal domain"/>
    <property type="match status" value="1"/>
</dbReference>
<accession>A0A4Z0V7M5</accession>
<evidence type="ECO:0000313" key="7">
    <source>
        <dbReference type="Proteomes" id="UP000297635"/>
    </source>
</evidence>
<comment type="similarity">
    <text evidence="1 3">Belongs to the 5'-nucleotidase family.</text>
</comment>
<dbReference type="Pfam" id="PF02872">
    <property type="entry name" value="5_nucleotid_C"/>
    <property type="match status" value="1"/>
</dbReference>
<name>A0A4Z0V7M5_9BACT</name>
<feature type="domain" description="5'-Nucleotidase C-terminal" evidence="5">
    <location>
        <begin position="334"/>
        <end position="468"/>
    </location>
</feature>
<dbReference type="AlphaFoldDB" id="A0A4Z0V7M5"/>
<comment type="caution">
    <text evidence="6">The sequence shown here is derived from an EMBL/GenBank/DDBJ whole genome shotgun (WGS) entry which is preliminary data.</text>
</comment>
<dbReference type="GO" id="GO:0016788">
    <property type="term" value="F:hydrolase activity, acting on ester bonds"/>
    <property type="evidence" value="ECO:0007669"/>
    <property type="project" value="InterPro"/>
</dbReference>
<feature type="chain" id="PRO_5021432726" evidence="3">
    <location>
        <begin position="25"/>
        <end position="510"/>
    </location>
</feature>
<keyword evidence="3" id="KW-0378">Hydrolase</keyword>
<dbReference type="PRINTS" id="PR01607">
    <property type="entry name" value="APYRASEFAMLY"/>
</dbReference>
<dbReference type="InterPro" id="IPR006146">
    <property type="entry name" value="5'-Nucleotdase_CS"/>
</dbReference>
<reference evidence="6 7" key="1">
    <citation type="submission" date="2019-02" db="EMBL/GenBank/DDBJ databases">
        <title>Isolation and identification of novel species under the genus Muribaculum.</title>
        <authorList>
            <person name="Miyake S."/>
            <person name="Ding Y."/>
            <person name="Low A."/>
            <person name="Soh M."/>
            <person name="Seedorf H."/>
        </authorList>
    </citation>
    <scope>NUCLEOTIDE SEQUENCE [LARGE SCALE GENOMIC DNA]</scope>
    <source>
        <strain evidence="6 7">TLL-A3</strain>
    </source>
</reference>
<evidence type="ECO:0000256" key="1">
    <source>
        <dbReference type="ARBA" id="ARBA00006654"/>
    </source>
</evidence>
<keyword evidence="2 3" id="KW-0732">Signal</keyword>
<dbReference type="SUPFAM" id="SSF56300">
    <property type="entry name" value="Metallo-dependent phosphatases"/>
    <property type="match status" value="1"/>
</dbReference>
<evidence type="ECO:0000259" key="5">
    <source>
        <dbReference type="Pfam" id="PF02872"/>
    </source>
</evidence>
<dbReference type="InterPro" id="IPR006179">
    <property type="entry name" value="5_nucleotidase/apyrase"/>
</dbReference>
<evidence type="ECO:0000313" key="6">
    <source>
        <dbReference type="EMBL" id="TGG39398.1"/>
    </source>
</evidence>
<dbReference type="InterPro" id="IPR004843">
    <property type="entry name" value="Calcineurin-like_PHP"/>
</dbReference>
<dbReference type="InterPro" id="IPR036907">
    <property type="entry name" value="5'-Nucleotdase_C_sf"/>
</dbReference>
<dbReference type="PANTHER" id="PTHR11575">
    <property type="entry name" value="5'-NUCLEOTIDASE-RELATED"/>
    <property type="match status" value="1"/>
</dbReference>
<keyword evidence="7" id="KW-1185">Reference proteome</keyword>
<dbReference type="GO" id="GO:0009166">
    <property type="term" value="P:nucleotide catabolic process"/>
    <property type="evidence" value="ECO:0007669"/>
    <property type="project" value="InterPro"/>
</dbReference>
<dbReference type="InterPro" id="IPR029052">
    <property type="entry name" value="Metallo-depent_PP-like"/>
</dbReference>
<dbReference type="PROSITE" id="PS00785">
    <property type="entry name" value="5_NUCLEOTIDASE_1"/>
    <property type="match status" value="1"/>
</dbReference>
<dbReference type="EMBL" id="SJSA01000001">
    <property type="protein sequence ID" value="TGG39398.1"/>
    <property type="molecule type" value="Genomic_DNA"/>
</dbReference>
<dbReference type="Gene3D" id="3.60.21.10">
    <property type="match status" value="1"/>
</dbReference>
<dbReference type="PROSITE" id="PS51257">
    <property type="entry name" value="PROKAR_LIPOPROTEIN"/>
    <property type="match status" value="1"/>
</dbReference>
<dbReference type="InterPro" id="IPR008334">
    <property type="entry name" value="5'-Nucleotdase_C"/>
</dbReference>
<feature type="domain" description="Calcineurin-like phosphoesterase" evidence="4">
    <location>
        <begin position="34"/>
        <end position="242"/>
    </location>
</feature>
<evidence type="ECO:0000256" key="3">
    <source>
        <dbReference type="RuleBase" id="RU362119"/>
    </source>
</evidence>
<dbReference type="GeneID" id="82148392"/>